<keyword evidence="2" id="KW-1185">Reference proteome</keyword>
<protein>
    <submittedName>
        <fullName evidence="1">11801_t:CDS:1</fullName>
    </submittedName>
</protein>
<reference evidence="1" key="1">
    <citation type="submission" date="2021-06" db="EMBL/GenBank/DDBJ databases">
        <authorList>
            <person name="Kallberg Y."/>
            <person name="Tangrot J."/>
            <person name="Rosling A."/>
        </authorList>
    </citation>
    <scope>NUCLEOTIDE SEQUENCE</scope>
    <source>
        <strain evidence="1">MA461A</strain>
    </source>
</reference>
<gene>
    <name evidence="1" type="ORF">RPERSI_LOCUS11349</name>
</gene>
<dbReference type="EMBL" id="CAJVQC010023297">
    <property type="protein sequence ID" value="CAG8721673.1"/>
    <property type="molecule type" value="Genomic_DNA"/>
</dbReference>
<evidence type="ECO:0000313" key="1">
    <source>
        <dbReference type="EMBL" id="CAG8721673.1"/>
    </source>
</evidence>
<dbReference type="Proteomes" id="UP000789920">
    <property type="component" value="Unassembled WGS sequence"/>
</dbReference>
<feature type="non-terminal residue" evidence="1">
    <location>
        <position position="1"/>
    </location>
</feature>
<proteinExistence type="predicted"/>
<evidence type="ECO:0000313" key="2">
    <source>
        <dbReference type="Proteomes" id="UP000789920"/>
    </source>
</evidence>
<accession>A0ACA9PSN3</accession>
<name>A0ACA9PSN3_9GLOM</name>
<comment type="caution">
    <text evidence="1">The sequence shown here is derived from an EMBL/GenBank/DDBJ whole genome shotgun (WGS) entry which is preliminary data.</text>
</comment>
<sequence length="53" mass="6038">LTSNSLVGFETINDITLELVTDEISRSELHVEIEPNDTKTFNSQWVPLFHHGI</sequence>
<organism evidence="1 2">
    <name type="scientific">Racocetra persica</name>
    <dbReference type="NCBI Taxonomy" id="160502"/>
    <lineage>
        <taxon>Eukaryota</taxon>
        <taxon>Fungi</taxon>
        <taxon>Fungi incertae sedis</taxon>
        <taxon>Mucoromycota</taxon>
        <taxon>Glomeromycotina</taxon>
        <taxon>Glomeromycetes</taxon>
        <taxon>Diversisporales</taxon>
        <taxon>Gigasporaceae</taxon>
        <taxon>Racocetra</taxon>
    </lineage>
</organism>